<reference evidence="4" key="2">
    <citation type="submission" date="2015-01" db="EMBL/GenBank/DDBJ databases">
        <title>Evolutionary Origins and Diversification of the Mycorrhizal Mutualists.</title>
        <authorList>
            <consortium name="DOE Joint Genome Institute"/>
            <consortium name="Mycorrhizal Genomics Consortium"/>
            <person name="Kohler A."/>
            <person name="Kuo A."/>
            <person name="Nagy L.G."/>
            <person name="Floudas D."/>
            <person name="Copeland A."/>
            <person name="Barry K.W."/>
            <person name="Cichocki N."/>
            <person name="Veneault-Fourrey C."/>
            <person name="LaButti K."/>
            <person name="Lindquist E.A."/>
            <person name="Lipzen A."/>
            <person name="Lundell T."/>
            <person name="Morin E."/>
            <person name="Murat C."/>
            <person name="Riley R."/>
            <person name="Ohm R."/>
            <person name="Sun H."/>
            <person name="Tunlid A."/>
            <person name="Henrissat B."/>
            <person name="Grigoriev I.V."/>
            <person name="Hibbett D.S."/>
            <person name="Martin F."/>
        </authorList>
    </citation>
    <scope>NUCLEOTIDE SEQUENCE [LARGE SCALE GENOMIC DNA]</scope>
    <source>
        <strain evidence="4">MUT 4182</strain>
    </source>
</reference>
<dbReference type="Proteomes" id="UP000054248">
    <property type="component" value="Unassembled WGS sequence"/>
</dbReference>
<dbReference type="HOGENOM" id="CLU_040578_0_1_1"/>
<reference evidence="3 4" key="1">
    <citation type="submission" date="2014-04" db="EMBL/GenBank/DDBJ databases">
        <authorList>
            <consortium name="DOE Joint Genome Institute"/>
            <person name="Kuo A."/>
            <person name="Girlanda M."/>
            <person name="Perotto S."/>
            <person name="Kohler A."/>
            <person name="Nagy L.G."/>
            <person name="Floudas D."/>
            <person name="Copeland A."/>
            <person name="Barry K.W."/>
            <person name="Cichocki N."/>
            <person name="Veneault-Fourrey C."/>
            <person name="LaButti K."/>
            <person name="Lindquist E.A."/>
            <person name="Lipzen A."/>
            <person name="Lundell T."/>
            <person name="Morin E."/>
            <person name="Murat C."/>
            <person name="Sun H."/>
            <person name="Tunlid A."/>
            <person name="Henrissat B."/>
            <person name="Grigoriev I.V."/>
            <person name="Hibbett D.S."/>
            <person name="Martin F."/>
            <person name="Nordberg H.P."/>
            <person name="Cantor M.N."/>
            <person name="Hua S.X."/>
        </authorList>
    </citation>
    <scope>NUCLEOTIDE SEQUENCE [LARGE SCALE GENOMIC DNA]</scope>
    <source>
        <strain evidence="3 4">MUT 4182</strain>
    </source>
</reference>
<dbReference type="EMBL" id="KN822983">
    <property type="protein sequence ID" value="KIO29427.1"/>
    <property type="molecule type" value="Genomic_DNA"/>
</dbReference>
<dbReference type="AlphaFoldDB" id="A0A0C3M6Z6"/>
<gene>
    <name evidence="3" type="ORF">M407DRAFT_21489</name>
</gene>
<keyword evidence="4" id="KW-1185">Reference proteome</keyword>
<evidence type="ECO:0000313" key="3">
    <source>
        <dbReference type="EMBL" id="KIO29427.1"/>
    </source>
</evidence>
<sequence length="253" mass="28534">MHIEEMIKDPNAADLNPPPQVHPDAVGRRATENDLKVLQKYDTVFVVDDSGSMEGARWTQAREALQEIVEMAVKWDRNGVDIYFLNSRKCATSCTKPERVTKLFDEVSPDGWTPTGARLKELITPYLDSLSSSRFKRLFKPPPKPRVYVVITDGAATDQGNSRLDNVVLGFMDRLDERQAPLTQLGIQFVQVGNDEAARAELQRLDDRLSQDGTRDIVDTFPFDKLNGDVGAEHIIKILLGSVHKRIDNYNRL</sequence>
<dbReference type="InterPro" id="IPR036465">
    <property type="entry name" value="vWFA_dom_sf"/>
</dbReference>
<dbReference type="SUPFAM" id="SSF53300">
    <property type="entry name" value="vWA-like"/>
    <property type="match status" value="1"/>
</dbReference>
<dbReference type="PANTHER" id="PTHR34706:SF1">
    <property type="entry name" value="VWFA DOMAIN-CONTAINING PROTEIN"/>
    <property type="match status" value="1"/>
</dbReference>
<feature type="region of interest" description="Disordered" evidence="1">
    <location>
        <begin position="1"/>
        <end position="26"/>
    </location>
</feature>
<name>A0A0C3M6Z6_9AGAM</name>
<accession>A0A0C3M6Z6</accession>
<dbReference type="OrthoDB" id="2142040at2759"/>
<dbReference type="InterPro" id="IPR002035">
    <property type="entry name" value="VWF_A"/>
</dbReference>
<evidence type="ECO:0000256" key="1">
    <source>
        <dbReference type="SAM" id="MobiDB-lite"/>
    </source>
</evidence>
<dbReference type="Pfam" id="PF00092">
    <property type="entry name" value="VWA"/>
    <property type="match status" value="1"/>
</dbReference>
<dbReference type="SMART" id="SM00327">
    <property type="entry name" value="VWA"/>
    <property type="match status" value="1"/>
</dbReference>
<dbReference type="Gene3D" id="3.40.50.410">
    <property type="entry name" value="von Willebrand factor, type A domain"/>
    <property type="match status" value="1"/>
</dbReference>
<dbReference type="PANTHER" id="PTHR34706">
    <property type="entry name" value="SLR1338 PROTEIN"/>
    <property type="match status" value="1"/>
</dbReference>
<dbReference type="PROSITE" id="PS50234">
    <property type="entry name" value="VWFA"/>
    <property type="match status" value="1"/>
</dbReference>
<dbReference type="STRING" id="1051891.A0A0C3M6Z6"/>
<feature type="domain" description="VWFA" evidence="2">
    <location>
        <begin position="42"/>
        <end position="239"/>
    </location>
</feature>
<evidence type="ECO:0000313" key="4">
    <source>
        <dbReference type="Proteomes" id="UP000054248"/>
    </source>
</evidence>
<organism evidence="3 4">
    <name type="scientific">Tulasnella calospora MUT 4182</name>
    <dbReference type="NCBI Taxonomy" id="1051891"/>
    <lineage>
        <taxon>Eukaryota</taxon>
        <taxon>Fungi</taxon>
        <taxon>Dikarya</taxon>
        <taxon>Basidiomycota</taxon>
        <taxon>Agaricomycotina</taxon>
        <taxon>Agaricomycetes</taxon>
        <taxon>Cantharellales</taxon>
        <taxon>Tulasnellaceae</taxon>
        <taxon>Tulasnella</taxon>
    </lineage>
</organism>
<protein>
    <recommendedName>
        <fullName evidence="2">VWFA domain-containing protein</fullName>
    </recommendedName>
</protein>
<proteinExistence type="predicted"/>
<evidence type="ECO:0000259" key="2">
    <source>
        <dbReference type="PROSITE" id="PS50234"/>
    </source>
</evidence>